<dbReference type="EMBL" id="MFJK01000014">
    <property type="protein sequence ID" value="OGG18452.1"/>
    <property type="molecule type" value="Genomic_DNA"/>
</dbReference>
<dbReference type="InterPro" id="IPR013785">
    <property type="entry name" value="Aldolase_TIM"/>
</dbReference>
<name>A0A1F6A1V2_9BACT</name>
<dbReference type="Proteomes" id="UP000177871">
    <property type="component" value="Unassembled WGS sequence"/>
</dbReference>
<proteinExistence type="predicted"/>
<organism evidence="3 4">
    <name type="scientific">Candidatus Gottesmanbacteria bacterium RIFCSPHIGHO2_01_FULL_47_48</name>
    <dbReference type="NCBI Taxonomy" id="1798381"/>
    <lineage>
        <taxon>Bacteria</taxon>
        <taxon>Candidatus Gottesmaniibacteriota</taxon>
    </lineage>
</organism>
<dbReference type="Pfam" id="PF00834">
    <property type="entry name" value="Ribul_P_3_epim"/>
    <property type="match status" value="1"/>
</dbReference>
<protein>
    <recommendedName>
        <fullName evidence="5">Ribulose-phosphate 3-epimerase</fullName>
    </recommendedName>
</protein>
<dbReference type="GO" id="GO:0005975">
    <property type="term" value="P:carbohydrate metabolic process"/>
    <property type="evidence" value="ECO:0007669"/>
    <property type="project" value="InterPro"/>
</dbReference>
<evidence type="ECO:0008006" key="5">
    <source>
        <dbReference type="Google" id="ProtNLM"/>
    </source>
</evidence>
<comment type="caution">
    <text evidence="3">The sequence shown here is derived from an EMBL/GenBank/DDBJ whole genome shotgun (WGS) entry which is preliminary data.</text>
</comment>
<keyword evidence="2" id="KW-0413">Isomerase</keyword>
<dbReference type="PANTHER" id="PTHR11749">
    <property type="entry name" value="RIBULOSE-5-PHOSPHATE-3-EPIMERASE"/>
    <property type="match status" value="1"/>
</dbReference>
<keyword evidence="1" id="KW-0479">Metal-binding</keyword>
<sequence length="216" mass="24195">MEIVPSILESTPEEFKASLEKVIEFAKRIQVDFNDGTFASFTSVGPEDISGWTADIADRIFLEAHLMVQRPYDYVPKLKELGFRKIIIQREIEEDARRVLEELLKEDLLVGLAIAPETSVLDVEPFADLLDTITVMDIEPGKQGQKFLPEELVKIKELRDGNFPGEVQADGAIDEETIKQVIEAGPDTLVVGSAIVKAKNPAEEYNRLVQLVELDK</sequence>
<dbReference type="InterPro" id="IPR011060">
    <property type="entry name" value="RibuloseP-bd_barrel"/>
</dbReference>
<dbReference type="InterPro" id="IPR000056">
    <property type="entry name" value="Ribul_P_3_epim-like"/>
</dbReference>
<reference evidence="3 4" key="1">
    <citation type="journal article" date="2016" name="Nat. Commun.">
        <title>Thousands of microbial genomes shed light on interconnected biogeochemical processes in an aquifer system.</title>
        <authorList>
            <person name="Anantharaman K."/>
            <person name="Brown C.T."/>
            <person name="Hug L.A."/>
            <person name="Sharon I."/>
            <person name="Castelle C.J."/>
            <person name="Probst A.J."/>
            <person name="Thomas B.C."/>
            <person name="Singh A."/>
            <person name="Wilkins M.J."/>
            <person name="Karaoz U."/>
            <person name="Brodie E.L."/>
            <person name="Williams K.H."/>
            <person name="Hubbard S.S."/>
            <person name="Banfield J.F."/>
        </authorList>
    </citation>
    <scope>NUCLEOTIDE SEQUENCE [LARGE SCALE GENOMIC DNA]</scope>
</reference>
<evidence type="ECO:0000313" key="4">
    <source>
        <dbReference type="Proteomes" id="UP000177871"/>
    </source>
</evidence>
<dbReference type="Gene3D" id="3.20.20.70">
    <property type="entry name" value="Aldolase class I"/>
    <property type="match status" value="1"/>
</dbReference>
<evidence type="ECO:0000256" key="2">
    <source>
        <dbReference type="ARBA" id="ARBA00023235"/>
    </source>
</evidence>
<evidence type="ECO:0000256" key="1">
    <source>
        <dbReference type="ARBA" id="ARBA00022723"/>
    </source>
</evidence>
<dbReference type="AlphaFoldDB" id="A0A1F6A1V2"/>
<dbReference type="SUPFAM" id="SSF51366">
    <property type="entry name" value="Ribulose-phoshate binding barrel"/>
    <property type="match status" value="1"/>
</dbReference>
<dbReference type="STRING" id="1798381.A2721_01545"/>
<dbReference type="GO" id="GO:0016857">
    <property type="term" value="F:racemase and epimerase activity, acting on carbohydrates and derivatives"/>
    <property type="evidence" value="ECO:0007669"/>
    <property type="project" value="InterPro"/>
</dbReference>
<gene>
    <name evidence="3" type="ORF">A2721_01545</name>
</gene>
<evidence type="ECO:0000313" key="3">
    <source>
        <dbReference type="EMBL" id="OGG18452.1"/>
    </source>
</evidence>
<dbReference type="GO" id="GO:0046872">
    <property type="term" value="F:metal ion binding"/>
    <property type="evidence" value="ECO:0007669"/>
    <property type="project" value="UniProtKB-KW"/>
</dbReference>
<accession>A0A1F6A1V2</accession>